<organism evidence="1 2">
    <name type="scientific">Arctium lappa</name>
    <name type="common">Greater burdock</name>
    <name type="synonym">Lappa major</name>
    <dbReference type="NCBI Taxonomy" id="4217"/>
    <lineage>
        <taxon>Eukaryota</taxon>
        <taxon>Viridiplantae</taxon>
        <taxon>Streptophyta</taxon>
        <taxon>Embryophyta</taxon>
        <taxon>Tracheophyta</taxon>
        <taxon>Spermatophyta</taxon>
        <taxon>Magnoliopsida</taxon>
        <taxon>eudicotyledons</taxon>
        <taxon>Gunneridae</taxon>
        <taxon>Pentapetalae</taxon>
        <taxon>asterids</taxon>
        <taxon>campanulids</taxon>
        <taxon>Asterales</taxon>
        <taxon>Asteraceae</taxon>
        <taxon>Carduoideae</taxon>
        <taxon>Cardueae</taxon>
        <taxon>Arctiinae</taxon>
        <taxon>Arctium</taxon>
    </lineage>
</organism>
<reference evidence="2" key="1">
    <citation type="journal article" date="2022" name="Mol. Ecol. Resour.">
        <title>The genomes of chicory, endive, great burdock and yacon provide insights into Asteraceae palaeo-polyploidization history and plant inulin production.</title>
        <authorList>
            <person name="Fan W."/>
            <person name="Wang S."/>
            <person name="Wang H."/>
            <person name="Wang A."/>
            <person name="Jiang F."/>
            <person name="Liu H."/>
            <person name="Zhao H."/>
            <person name="Xu D."/>
            <person name="Zhang Y."/>
        </authorList>
    </citation>
    <scope>NUCLEOTIDE SEQUENCE [LARGE SCALE GENOMIC DNA]</scope>
    <source>
        <strain evidence="2">cv. Niubang</strain>
    </source>
</reference>
<comment type="caution">
    <text evidence="1">The sequence shown here is derived from an EMBL/GenBank/DDBJ whole genome shotgun (WGS) entry which is preliminary data.</text>
</comment>
<name>A0ACB9EIS9_ARCLA</name>
<proteinExistence type="predicted"/>
<dbReference type="EMBL" id="CM042048">
    <property type="protein sequence ID" value="KAI3758616.1"/>
    <property type="molecule type" value="Genomic_DNA"/>
</dbReference>
<dbReference type="Proteomes" id="UP001055879">
    <property type="component" value="Linkage Group LG02"/>
</dbReference>
<keyword evidence="2" id="KW-1185">Reference proteome</keyword>
<gene>
    <name evidence="1" type="ORF">L6452_06183</name>
</gene>
<accession>A0ACB9EIS9</accession>
<protein>
    <submittedName>
        <fullName evidence="1">Uncharacterized protein</fullName>
    </submittedName>
</protein>
<reference evidence="1 2" key="2">
    <citation type="journal article" date="2022" name="Mol. Ecol. Resour.">
        <title>The genomes of chicory, endive, great burdock and yacon provide insights into Asteraceae paleo-polyploidization history and plant inulin production.</title>
        <authorList>
            <person name="Fan W."/>
            <person name="Wang S."/>
            <person name="Wang H."/>
            <person name="Wang A."/>
            <person name="Jiang F."/>
            <person name="Liu H."/>
            <person name="Zhao H."/>
            <person name="Xu D."/>
            <person name="Zhang Y."/>
        </authorList>
    </citation>
    <scope>NUCLEOTIDE SEQUENCE [LARGE SCALE GENOMIC DNA]</scope>
    <source>
        <strain evidence="2">cv. Niubang</strain>
    </source>
</reference>
<evidence type="ECO:0000313" key="2">
    <source>
        <dbReference type="Proteomes" id="UP001055879"/>
    </source>
</evidence>
<sequence length="70" mass="7708">MVEFVQVVMVVRKIISNTLWISDCCKISNVAQKSSCLSGQQLGFQLGKWQVEDKEREVVGSGCEEAVVCG</sequence>
<evidence type="ECO:0000313" key="1">
    <source>
        <dbReference type="EMBL" id="KAI3758616.1"/>
    </source>
</evidence>